<dbReference type="AlphaFoldDB" id="A0A645IV40"/>
<gene>
    <name evidence="1" type="ORF">SDC9_202399</name>
</gene>
<evidence type="ECO:0000313" key="1">
    <source>
        <dbReference type="EMBL" id="MPN54722.1"/>
    </source>
</evidence>
<protein>
    <submittedName>
        <fullName evidence="1">Uncharacterized protein</fullName>
    </submittedName>
</protein>
<organism evidence="1">
    <name type="scientific">bioreactor metagenome</name>
    <dbReference type="NCBI Taxonomy" id="1076179"/>
    <lineage>
        <taxon>unclassified sequences</taxon>
        <taxon>metagenomes</taxon>
        <taxon>ecological metagenomes</taxon>
    </lineage>
</organism>
<name>A0A645IV40_9ZZZZ</name>
<reference evidence="1" key="1">
    <citation type="submission" date="2019-08" db="EMBL/GenBank/DDBJ databases">
        <authorList>
            <person name="Kucharzyk K."/>
            <person name="Murdoch R.W."/>
            <person name="Higgins S."/>
            <person name="Loffler F."/>
        </authorList>
    </citation>
    <scope>NUCLEOTIDE SEQUENCE</scope>
</reference>
<proteinExistence type="predicted"/>
<accession>A0A645IV40</accession>
<sequence>MEYVRVPVVGNYSGGGYVKIKTEGAKYKQHHVVRVKCSCTEGDCPYTGEDFIVDTLAKTVGTGDIPTTKEFRQYYPYGGKDVKYD</sequence>
<dbReference type="EMBL" id="VSSQ01123241">
    <property type="protein sequence ID" value="MPN54722.1"/>
    <property type="molecule type" value="Genomic_DNA"/>
</dbReference>
<comment type="caution">
    <text evidence="1">The sequence shown here is derived from an EMBL/GenBank/DDBJ whole genome shotgun (WGS) entry which is preliminary data.</text>
</comment>